<proteinExistence type="predicted"/>
<evidence type="ECO:0000313" key="2">
    <source>
        <dbReference type="Proteomes" id="UP000320674"/>
    </source>
</evidence>
<comment type="caution">
    <text evidence="1">The sequence shown here is derived from an EMBL/GenBank/DDBJ whole genome shotgun (WGS) entry which is preliminary data.</text>
</comment>
<dbReference type="Proteomes" id="UP000320674">
    <property type="component" value="Unassembled WGS sequence"/>
</dbReference>
<reference evidence="1 2" key="1">
    <citation type="submission" date="2019-01" db="EMBL/GenBank/DDBJ databases">
        <title>Coherence of Microcystis species and biogeography revealed through population genomics.</title>
        <authorList>
            <person name="Perez-Carrascal O.M."/>
            <person name="Terrat Y."/>
            <person name="Giani A."/>
            <person name="Fortin N."/>
            <person name="Tromas N."/>
            <person name="Shapiro B.J."/>
        </authorList>
    </citation>
    <scope>NUCLEOTIDE SEQUENCE [LARGE SCALE GENOMIC DNA]</scope>
    <source>
        <strain evidence="1">Mv_BB_P_19951000_S68D</strain>
    </source>
</reference>
<gene>
    <name evidence="1" type="ORF">EWV77_22225</name>
</gene>
<organism evidence="1 2">
    <name type="scientific">Microcystis viridis Mv_BB_P_19951000_S68D</name>
    <dbReference type="NCBI Taxonomy" id="2486270"/>
    <lineage>
        <taxon>Bacteria</taxon>
        <taxon>Bacillati</taxon>
        <taxon>Cyanobacteriota</taxon>
        <taxon>Cyanophyceae</taxon>
        <taxon>Oscillatoriophycideae</taxon>
        <taxon>Chroococcales</taxon>
        <taxon>Microcystaceae</taxon>
        <taxon>Microcystis</taxon>
    </lineage>
</organism>
<dbReference type="AlphaFoldDB" id="A0A552H8V6"/>
<protein>
    <submittedName>
        <fullName evidence="1">Uncharacterized protein</fullName>
    </submittedName>
</protein>
<dbReference type="EMBL" id="SFAZ01000311">
    <property type="protein sequence ID" value="TRU67698.1"/>
    <property type="molecule type" value="Genomic_DNA"/>
</dbReference>
<accession>A0A552H8V6</accession>
<name>A0A552H8V6_MICVR</name>
<sequence>MKLPNSQNLLIASLLGLSTLFAGSYPFVKAQSVKNIPFEVCFNSDSFVRPSPREYIKDKYVNYRGYRNISDVINSPDWKANILRYDSYYGVSGSTDIEIYSGVYYARVRDKNFATGLDKCSSKFAETNSSSAQTQVRLFSYKLKQIKWANNKYIFVVESRNSGLQILHYRKTRQDLASGKTTPIEVIDTKGRLLGRCKYDCQLKK</sequence>
<evidence type="ECO:0000313" key="1">
    <source>
        <dbReference type="EMBL" id="TRU67698.1"/>
    </source>
</evidence>